<protein>
    <submittedName>
        <fullName evidence="8">Aquaporin</fullName>
    </submittedName>
</protein>
<sequence length="265" mass="28401">MAFATRMTQALRQHWRHYLVEAGGIMAFLAFSGSAAVLCHHPDSAVARALGPQEWVQRVGVGLVVGSLIAAMAYSPWGKRSGAHFNPAVTLGFWHLGHIATADALWYVLAQFAGALAAGAGMHWALAPWFDHPSIHYNTTKPIDGPHGWALALGAEVLISSMLMLGLLWSLHSARGKKWTGALAGALAGALLALFVVVEAPLSGMSLNPARTLGTAVAAGEAPHLWLYFVGPLGAMWATAEAFRRYRQRRVLAARPPRYPDNSPM</sequence>
<dbReference type="InterPro" id="IPR022357">
    <property type="entry name" value="MIP_CS"/>
</dbReference>
<dbReference type="SUPFAM" id="SSF81338">
    <property type="entry name" value="Aquaporin-like"/>
    <property type="match status" value="1"/>
</dbReference>
<reference evidence="8 9" key="1">
    <citation type="submission" date="2022-03" db="EMBL/GenBank/DDBJ databases">
        <title>Hymenobactersp. isolated from the air.</title>
        <authorList>
            <person name="Won M."/>
            <person name="Kwon S.-W."/>
        </authorList>
    </citation>
    <scope>NUCLEOTIDE SEQUENCE [LARGE SCALE GENOMIC DNA]</scope>
    <source>
        <strain evidence="8 9">KACC 22596</strain>
    </source>
</reference>
<comment type="subcellular location">
    <subcellularLocation>
        <location evidence="1">Membrane</location>
        <topology evidence="1">Multi-pass membrane protein</topology>
    </subcellularLocation>
</comment>
<dbReference type="PANTHER" id="PTHR45724:SF13">
    <property type="entry name" value="AQUAPORIN NIP1-1-RELATED"/>
    <property type="match status" value="1"/>
</dbReference>
<dbReference type="PRINTS" id="PR00783">
    <property type="entry name" value="MINTRINSICP"/>
</dbReference>
<keyword evidence="5 7" id="KW-0472">Membrane</keyword>
<organism evidence="8 9">
    <name type="scientific">Hymenobacter monticola</name>
    <dbReference type="NCBI Taxonomy" id="1705399"/>
    <lineage>
        <taxon>Bacteria</taxon>
        <taxon>Pseudomonadati</taxon>
        <taxon>Bacteroidota</taxon>
        <taxon>Cytophagia</taxon>
        <taxon>Cytophagales</taxon>
        <taxon>Hymenobacteraceae</taxon>
        <taxon>Hymenobacter</taxon>
    </lineage>
</organism>
<evidence type="ECO:0000256" key="5">
    <source>
        <dbReference type="ARBA" id="ARBA00023136"/>
    </source>
</evidence>
<accession>A0ABY4B6T1</accession>
<evidence type="ECO:0000256" key="1">
    <source>
        <dbReference type="ARBA" id="ARBA00004141"/>
    </source>
</evidence>
<keyword evidence="9" id="KW-1185">Reference proteome</keyword>
<dbReference type="EMBL" id="CP094534">
    <property type="protein sequence ID" value="UOE34725.1"/>
    <property type="molecule type" value="Genomic_DNA"/>
</dbReference>
<evidence type="ECO:0000256" key="7">
    <source>
        <dbReference type="SAM" id="Phobius"/>
    </source>
</evidence>
<feature type="transmembrane region" description="Helical" evidence="7">
    <location>
        <begin position="225"/>
        <end position="243"/>
    </location>
</feature>
<evidence type="ECO:0000256" key="3">
    <source>
        <dbReference type="ARBA" id="ARBA00022692"/>
    </source>
</evidence>
<dbReference type="InterPro" id="IPR000425">
    <property type="entry name" value="MIP"/>
</dbReference>
<keyword evidence="4 7" id="KW-1133">Transmembrane helix</keyword>
<dbReference type="Gene3D" id="1.20.1080.10">
    <property type="entry name" value="Glycerol uptake facilitator protein"/>
    <property type="match status" value="1"/>
</dbReference>
<evidence type="ECO:0000256" key="6">
    <source>
        <dbReference type="RuleBase" id="RU000477"/>
    </source>
</evidence>
<keyword evidence="3 6" id="KW-0812">Transmembrane</keyword>
<dbReference type="InterPro" id="IPR034294">
    <property type="entry name" value="Aquaporin_transptr"/>
</dbReference>
<dbReference type="Pfam" id="PF00230">
    <property type="entry name" value="MIP"/>
    <property type="match status" value="1"/>
</dbReference>
<dbReference type="Proteomes" id="UP000831390">
    <property type="component" value="Chromosome"/>
</dbReference>
<keyword evidence="2 6" id="KW-0813">Transport</keyword>
<evidence type="ECO:0000313" key="8">
    <source>
        <dbReference type="EMBL" id="UOE34725.1"/>
    </source>
</evidence>
<evidence type="ECO:0000313" key="9">
    <source>
        <dbReference type="Proteomes" id="UP000831390"/>
    </source>
</evidence>
<gene>
    <name evidence="8" type="ORF">MTP16_03510</name>
</gene>
<dbReference type="RefSeq" id="WP_243515997.1">
    <property type="nucleotide sequence ID" value="NZ_CP094534.1"/>
</dbReference>
<comment type="similarity">
    <text evidence="6">Belongs to the MIP/aquaporin (TC 1.A.8) family.</text>
</comment>
<dbReference type="PANTHER" id="PTHR45724">
    <property type="entry name" value="AQUAPORIN NIP2-1"/>
    <property type="match status" value="1"/>
</dbReference>
<feature type="transmembrane region" description="Helical" evidence="7">
    <location>
        <begin position="55"/>
        <end position="74"/>
    </location>
</feature>
<feature type="transmembrane region" description="Helical" evidence="7">
    <location>
        <begin position="147"/>
        <end position="169"/>
    </location>
</feature>
<feature type="transmembrane region" description="Helical" evidence="7">
    <location>
        <begin position="181"/>
        <end position="205"/>
    </location>
</feature>
<name>A0ABY4B6T1_9BACT</name>
<proteinExistence type="inferred from homology"/>
<evidence type="ECO:0000256" key="2">
    <source>
        <dbReference type="ARBA" id="ARBA00022448"/>
    </source>
</evidence>
<evidence type="ECO:0000256" key="4">
    <source>
        <dbReference type="ARBA" id="ARBA00022989"/>
    </source>
</evidence>
<dbReference type="InterPro" id="IPR023271">
    <property type="entry name" value="Aquaporin-like"/>
</dbReference>
<feature type="transmembrane region" description="Helical" evidence="7">
    <location>
        <begin position="104"/>
        <end position="127"/>
    </location>
</feature>
<dbReference type="PROSITE" id="PS00221">
    <property type="entry name" value="MIP"/>
    <property type="match status" value="1"/>
</dbReference>